<reference evidence="3" key="1">
    <citation type="submission" date="2022-11" db="UniProtKB">
        <authorList>
            <consortium name="WormBaseParasite"/>
        </authorList>
    </citation>
    <scope>IDENTIFICATION</scope>
</reference>
<evidence type="ECO:0000313" key="2">
    <source>
        <dbReference type="Proteomes" id="UP000887565"/>
    </source>
</evidence>
<accession>A0A915IK31</accession>
<protein>
    <submittedName>
        <fullName evidence="3">Uncharacterized protein</fullName>
    </submittedName>
</protein>
<organism evidence="2 3">
    <name type="scientific">Romanomermis culicivorax</name>
    <name type="common">Nematode worm</name>
    <dbReference type="NCBI Taxonomy" id="13658"/>
    <lineage>
        <taxon>Eukaryota</taxon>
        <taxon>Metazoa</taxon>
        <taxon>Ecdysozoa</taxon>
        <taxon>Nematoda</taxon>
        <taxon>Enoplea</taxon>
        <taxon>Dorylaimia</taxon>
        <taxon>Mermithida</taxon>
        <taxon>Mermithoidea</taxon>
        <taxon>Mermithidae</taxon>
        <taxon>Romanomermis</taxon>
    </lineage>
</organism>
<keyword evidence="2" id="KW-1185">Reference proteome</keyword>
<name>A0A915IK31_ROMCU</name>
<keyword evidence="1" id="KW-0175">Coiled coil</keyword>
<proteinExistence type="predicted"/>
<evidence type="ECO:0000256" key="1">
    <source>
        <dbReference type="SAM" id="Coils"/>
    </source>
</evidence>
<sequence>MKRKLDVRIDEEKLDEMQSDLLAAEREIEKELEKKLKRRHGSQIVVDTESLLYEKPAKKTKKSFVMPNLGLDDQDADSNVLDIEELAQSQEFLNKEVLKGLITSTNKEKFEEKEQCKKIAEQQTPLSKFETYRPTLESLGISTAASGSCAIVSTIVPDKSLNHGELDLDGISDDEIDR</sequence>
<dbReference type="WBParaSite" id="nRc.2.0.1.t14386-RA">
    <property type="protein sequence ID" value="nRc.2.0.1.t14386-RA"/>
    <property type="gene ID" value="nRc.2.0.1.g14386"/>
</dbReference>
<feature type="coiled-coil region" evidence="1">
    <location>
        <begin position="7"/>
        <end position="34"/>
    </location>
</feature>
<dbReference type="AlphaFoldDB" id="A0A915IK31"/>
<evidence type="ECO:0000313" key="3">
    <source>
        <dbReference type="WBParaSite" id="nRc.2.0.1.t14386-RA"/>
    </source>
</evidence>
<dbReference type="Proteomes" id="UP000887565">
    <property type="component" value="Unplaced"/>
</dbReference>